<dbReference type="SUPFAM" id="SSF53448">
    <property type="entry name" value="Nucleotide-diphospho-sugar transferases"/>
    <property type="match status" value="1"/>
</dbReference>
<evidence type="ECO:0000256" key="3">
    <source>
        <dbReference type="ARBA" id="ARBA00022723"/>
    </source>
</evidence>
<dbReference type="PANTHER" id="PTHR13778:SF47">
    <property type="entry name" value="LIPOPOLYSACCHARIDE 1,3-GALACTOSYLTRANSFERASE"/>
    <property type="match status" value="1"/>
</dbReference>
<accession>A0A2N0CYD6</accession>
<reference evidence="4 5" key="2">
    <citation type="submission" date="2017-12" db="EMBL/GenBank/DDBJ databases">
        <title>Genome sequence of Rhizobium sullae HCNT1 isolated from Sulla coronaria nodules and featuring peculiar denitrification phenotypes.</title>
        <authorList>
            <person name="De Diego-Diaz B."/>
            <person name="Treu L."/>
            <person name="Campanaro S."/>
            <person name="Da Silva Duarte V."/>
            <person name="Basaglia M."/>
            <person name="Favaro L."/>
            <person name="Casella S."/>
            <person name="Squartini A."/>
        </authorList>
    </citation>
    <scope>NUCLEOTIDE SEQUENCE [LARGE SCALE GENOMIC DNA]</scope>
    <source>
        <strain evidence="4 5">HCNT1</strain>
    </source>
</reference>
<comment type="caution">
    <text evidence="4">The sequence shown here is derived from an EMBL/GenBank/DDBJ whole genome shotgun (WGS) entry which is preliminary data.</text>
</comment>
<dbReference type="EMBL" id="PIQN01000039">
    <property type="protein sequence ID" value="PKA38822.1"/>
    <property type="molecule type" value="Genomic_DNA"/>
</dbReference>
<dbReference type="RefSeq" id="WP_100773317.1">
    <property type="nucleotide sequence ID" value="NZ_PIQN01000039.1"/>
</dbReference>
<proteinExistence type="predicted"/>
<dbReference type="GO" id="GO:0016757">
    <property type="term" value="F:glycosyltransferase activity"/>
    <property type="evidence" value="ECO:0007669"/>
    <property type="project" value="UniProtKB-KW"/>
</dbReference>
<dbReference type="InterPro" id="IPR050748">
    <property type="entry name" value="Glycosyltrans_8_dom-fam"/>
</dbReference>
<sequence length="306" mass="34611">MGRTAVYTFTDKYMLPAACCALLSVARHSRDRDLGQVIVGIDLSPEHKASVAAFNARHGSSITIVDFTLPTDLPEASGRWTKATLARLYIDEIIDESIDRVLYIDADVLVVDPIDAIFQSDLRGNVIGAVDDYVTAFPDKAKKRELKLGLKHGPRYFNAGVILLDSTAVRTTGLFKRARELLQSGERYDANDQDVLNIAFQGAWEPLNPRWNVQTGIMPFVRDPVIVHFTGRRKPWQSSIRWMHTPYAYEYRQMLLQTSWAEFVKERRMQRKIADLLLSLGGYLGGVYRAGKVKAYFGDQRRLPDA</sequence>
<dbReference type="STRING" id="1041146.GCA_000427985_04683"/>
<evidence type="ECO:0000313" key="5">
    <source>
        <dbReference type="Proteomes" id="UP000232164"/>
    </source>
</evidence>
<organism evidence="4 5">
    <name type="scientific">Rhizobium sullae</name>
    <name type="common">Rhizobium hedysari</name>
    <dbReference type="NCBI Taxonomy" id="50338"/>
    <lineage>
        <taxon>Bacteria</taxon>
        <taxon>Pseudomonadati</taxon>
        <taxon>Pseudomonadota</taxon>
        <taxon>Alphaproteobacteria</taxon>
        <taxon>Hyphomicrobiales</taxon>
        <taxon>Rhizobiaceae</taxon>
        <taxon>Rhizobium/Agrobacterium group</taxon>
        <taxon>Rhizobium</taxon>
    </lineage>
</organism>
<name>A0A2N0CYD6_RHISU</name>
<keyword evidence="3" id="KW-0479">Metal-binding</keyword>
<keyword evidence="2 4" id="KW-0808">Transferase</keyword>
<dbReference type="CDD" id="cd04194">
    <property type="entry name" value="GT8_A4GalT_like"/>
    <property type="match status" value="1"/>
</dbReference>
<dbReference type="GO" id="GO:0046872">
    <property type="term" value="F:metal ion binding"/>
    <property type="evidence" value="ECO:0007669"/>
    <property type="project" value="UniProtKB-KW"/>
</dbReference>
<dbReference type="AlphaFoldDB" id="A0A2N0CYD6"/>
<dbReference type="Proteomes" id="UP000232164">
    <property type="component" value="Unassembled WGS sequence"/>
</dbReference>
<dbReference type="InterPro" id="IPR029044">
    <property type="entry name" value="Nucleotide-diphossugar_trans"/>
</dbReference>
<dbReference type="Pfam" id="PF01501">
    <property type="entry name" value="Glyco_transf_8"/>
    <property type="match status" value="1"/>
</dbReference>
<evidence type="ECO:0000313" key="4">
    <source>
        <dbReference type="EMBL" id="PKA38822.1"/>
    </source>
</evidence>
<reference evidence="4 5" key="1">
    <citation type="submission" date="2017-11" db="EMBL/GenBank/DDBJ databases">
        <authorList>
            <person name="Han C.G."/>
        </authorList>
    </citation>
    <scope>NUCLEOTIDE SEQUENCE [LARGE SCALE GENOMIC DNA]</scope>
    <source>
        <strain evidence="4 5">HCNT1</strain>
    </source>
</reference>
<gene>
    <name evidence="4" type="ORF">CWR43_35795</name>
</gene>
<evidence type="ECO:0000256" key="2">
    <source>
        <dbReference type="ARBA" id="ARBA00022679"/>
    </source>
</evidence>
<dbReference type="PANTHER" id="PTHR13778">
    <property type="entry name" value="GLYCOSYLTRANSFERASE 8 DOMAIN-CONTAINING PROTEIN"/>
    <property type="match status" value="1"/>
</dbReference>
<protein>
    <submittedName>
        <fullName evidence="4">Galactosyltransferase</fullName>
    </submittedName>
</protein>
<dbReference type="Gene3D" id="3.90.550.10">
    <property type="entry name" value="Spore Coat Polysaccharide Biosynthesis Protein SpsA, Chain A"/>
    <property type="match status" value="1"/>
</dbReference>
<keyword evidence="1 4" id="KW-0328">Glycosyltransferase</keyword>
<dbReference type="InterPro" id="IPR002495">
    <property type="entry name" value="Glyco_trans_8"/>
</dbReference>
<evidence type="ECO:0000256" key="1">
    <source>
        <dbReference type="ARBA" id="ARBA00022676"/>
    </source>
</evidence>